<evidence type="ECO:0000256" key="9">
    <source>
        <dbReference type="SAM" id="MobiDB-lite"/>
    </source>
</evidence>
<dbReference type="CDD" id="cd06916">
    <property type="entry name" value="NR_DBD_like"/>
    <property type="match status" value="1"/>
</dbReference>
<accession>A0A221CB15</accession>
<keyword evidence="8" id="KW-0539">Nucleus</keyword>
<keyword evidence="5" id="KW-0238">DNA-binding</keyword>
<dbReference type="PROSITE" id="PS51843">
    <property type="entry name" value="NR_LBD"/>
    <property type="match status" value="1"/>
</dbReference>
<dbReference type="InterPro" id="IPR000536">
    <property type="entry name" value="Nucl_hrmn_rcpt_lig-bd"/>
</dbReference>
<dbReference type="InterPro" id="IPR013088">
    <property type="entry name" value="Znf_NHR/GATA"/>
</dbReference>
<keyword evidence="2" id="KW-0863">Zinc-finger</keyword>
<dbReference type="PRINTS" id="PR00047">
    <property type="entry name" value="STROIDFINGER"/>
</dbReference>
<feature type="region of interest" description="Disordered" evidence="9">
    <location>
        <begin position="121"/>
        <end position="158"/>
    </location>
</feature>
<feature type="domain" description="Nuclear receptor" evidence="10">
    <location>
        <begin position="38"/>
        <end position="113"/>
    </location>
</feature>
<dbReference type="GO" id="GO:0045944">
    <property type="term" value="P:positive regulation of transcription by RNA polymerase II"/>
    <property type="evidence" value="ECO:0007669"/>
    <property type="project" value="TreeGrafter"/>
</dbReference>
<feature type="compositionally biased region" description="Polar residues" evidence="9">
    <location>
        <begin position="126"/>
        <end position="158"/>
    </location>
</feature>
<dbReference type="InterPro" id="IPR050234">
    <property type="entry name" value="Nuclear_hormone_rcpt_NR1"/>
</dbReference>
<dbReference type="Gene3D" id="1.10.565.10">
    <property type="entry name" value="Retinoid X Receptor"/>
    <property type="match status" value="1"/>
</dbReference>
<dbReference type="PANTHER" id="PTHR24082">
    <property type="entry name" value="NUCLEAR HORMONE RECEPTOR"/>
    <property type="match status" value="1"/>
</dbReference>
<dbReference type="PANTHER" id="PTHR24082:SF473">
    <property type="entry name" value="ECDYSONE-INDUCED PROTEIN 75B, ISOFORM B"/>
    <property type="match status" value="1"/>
</dbReference>
<dbReference type="SUPFAM" id="SSF48508">
    <property type="entry name" value="Nuclear receptor ligand-binding domain"/>
    <property type="match status" value="1"/>
</dbReference>
<evidence type="ECO:0000256" key="8">
    <source>
        <dbReference type="ARBA" id="ARBA00023242"/>
    </source>
</evidence>
<dbReference type="Pfam" id="PF00105">
    <property type="entry name" value="zf-C4"/>
    <property type="match status" value="1"/>
</dbReference>
<dbReference type="GO" id="GO:0004879">
    <property type="term" value="F:nuclear receptor activity"/>
    <property type="evidence" value="ECO:0007669"/>
    <property type="project" value="TreeGrafter"/>
</dbReference>
<reference evidence="12" key="1">
    <citation type="journal article" date="2017" name="Gen. Comp. Endocrinol.">
        <title>Genome-wide identification of nuclear receptor (NR) genes and the evolutionary significance of the NR1O subfamily in the monogonont rotifer Brachionus spp.</title>
        <authorList>
            <person name="Kim D.H."/>
            <person name="Kim H.S."/>
            <person name="Hwang D.S."/>
            <person name="Kim H.J."/>
            <person name="Hagiwara A."/>
            <person name="Lee J.S."/>
            <person name="Jeong C.B."/>
        </authorList>
    </citation>
    <scope>NUCLEOTIDE SEQUENCE</scope>
</reference>
<keyword evidence="6" id="KW-0804">Transcription</keyword>
<keyword evidence="7 12" id="KW-0675">Receptor</keyword>
<dbReference type="PROSITE" id="PS00031">
    <property type="entry name" value="NUCLEAR_REC_DBD_1"/>
    <property type="match status" value="1"/>
</dbReference>
<dbReference type="GO" id="GO:0008270">
    <property type="term" value="F:zinc ion binding"/>
    <property type="evidence" value="ECO:0007669"/>
    <property type="project" value="UniProtKB-KW"/>
</dbReference>
<dbReference type="InterPro" id="IPR001628">
    <property type="entry name" value="Znf_hrmn_rcpt"/>
</dbReference>
<sequence length="423" mass="49849">MPNEMNLNDEQVFQALSYEFYLNKKRLENEKFEAKYNFGKCKVCSDEATGIHYGICTCEGCKGFFKRSILKHKKYVCRAQKNCRIYPKQRKKCKYCRWNACIKAGMSLKCVRMGRIPNSMKIIKPKSSTQKTESFSQETIESDTQQSNDSEPEFNSSSKQLVEVNQLSNLKSENYQRCFQQTYFSEKYLNKSNENKTIVLTILRNKSLKVFREQTKEFEGHEIRALNLIENGYQSNRTNLTKNYIQYVKKKDLFFLATHVLSMLEIFRDLPGFQRLSTGDVKTLLCEQFFTILGIRTIKLFLNGDYFLMLDSTIQMDKFLFEMIMGENVTKEVFTFYDKLNSLELTDAEIALLIPFYLSVNNVLNSDLLRELNEYYSRALLYEFSLNRRSQDFIDKFAKYVSEVPKIEKMCQDIDLKTEVYHI</sequence>
<dbReference type="SUPFAM" id="SSF57716">
    <property type="entry name" value="Glucocorticoid receptor-like (DNA-binding domain)"/>
    <property type="match status" value="1"/>
</dbReference>
<evidence type="ECO:0000256" key="7">
    <source>
        <dbReference type="ARBA" id="ARBA00023170"/>
    </source>
</evidence>
<keyword evidence="1" id="KW-0479">Metal-binding</keyword>
<dbReference type="EMBL" id="MF360861">
    <property type="protein sequence ID" value="ASL70545.1"/>
    <property type="molecule type" value="Genomic_DNA"/>
</dbReference>
<evidence type="ECO:0000256" key="4">
    <source>
        <dbReference type="ARBA" id="ARBA00023015"/>
    </source>
</evidence>
<keyword evidence="3" id="KW-0862">Zinc</keyword>
<evidence type="ECO:0000256" key="1">
    <source>
        <dbReference type="ARBA" id="ARBA00022723"/>
    </source>
</evidence>
<evidence type="ECO:0000259" key="10">
    <source>
        <dbReference type="PROSITE" id="PS51030"/>
    </source>
</evidence>
<dbReference type="GO" id="GO:0000122">
    <property type="term" value="P:negative regulation of transcription by RNA polymerase II"/>
    <property type="evidence" value="ECO:0007669"/>
    <property type="project" value="TreeGrafter"/>
</dbReference>
<evidence type="ECO:0000256" key="6">
    <source>
        <dbReference type="ARBA" id="ARBA00023163"/>
    </source>
</evidence>
<dbReference type="SMART" id="SM00399">
    <property type="entry name" value="ZnF_C4"/>
    <property type="match status" value="1"/>
</dbReference>
<dbReference type="PROSITE" id="PS51030">
    <property type="entry name" value="NUCLEAR_REC_DBD_2"/>
    <property type="match status" value="1"/>
</dbReference>
<protein>
    <submittedName>
        <fullName evidence="12">Nuclear receptor</fullName>
    </submittedName>
</protein>
<dbReference type="GO" id="GO:0000978">
    <property type="term" value="F:RNA polymerase II cis-regulatory region sequence-specific DNA binding"/>
    <property type="evidence" value="ECO:0007669"/>
    <property type="project" value="TreeGrafter"/>
</dbReference>
<organism evidence="12">
    <name type="scientific">Brachionus calyciflorus</name>
    <dbReference type="NCBI Taxonomy" id="104777"/>
    <lineage>
        <taxon>Eukaryota</taxon>
        <taxon>Metazoa</taxon>
        <taxon>Spiralia</taxon>
        <taxon>Gnathifera</taxon>
        <taxon>Rotifera</taxon>
        <taxon>Eurotatoria</taxon>
        <taxon>Monogononta</taxon>
        <taxon>Pseudotrocha</taxon>
        <taxon>Ploima</taxon>
        <taxon>Brachionidae</taxon>
        <taxon>Brachionus</taxon>
    </lineage>
</organism>
<evidence type="ECO:0000256" key="5">
    <source>
        <dbReference type="ARBA" id="ARBA00023125"/>
    </source>
</evidence>
<feature type="domain" description="NR LBD" evidence="11">
    <location>
        <begin position="224"/>
        <end position="423"/>
    </location>
</feature>
<evidence type="ECO:0000256" key="2">
    <source>
        <dbReference type="ARBA" id="ARBA00022771"/>
    </source>
</evidence>
<keyword evidence="4" id="KW-0805">Transcription regulation</keyword>
<name>A0A221CB15_9BILA</name>
<dbReference type="Gene3D" id="3.30.50.10">
    <property type="entry name" value="Erythroid Transcription Factor GATA-1, subunit A"/>
    <property type="match status" value="1"/>
</dbReference>
<evidence type="ECO:0000259" key="11">
    <source>
        <dbReference type="PROSITE" id="PS51843"/>
    </source>
</evidence>
<proteinExistence type="predicted"/>
<dbReference type="AlphaFoldDB" id="A0A221CB15"/>
<evidence type="ECO:0000256" key="3">
    <source>
        <dbReference type="ARBA" id="ARBA00022833"/>
    </source>
</evidence>
<dbReference type="InterPro" id="IPR035500">
    <property type="entry name" value="NHR-like_dom_sf"/>
</dbReference>
<dbReference type="GO" id="GO:0009755">
    <property type="term" value="P:hormone-mediated signaling pathway"/>
    <property type="evidence" value="ECO:0007669"/>
    <property type="project" value="TreeGrafter"/>
</dbReference>
<reference evidence="12" key="2">
    <citation type="submission" date="2017-06" db="EMBL/GenBank/DDBJ databases">
        <authorList>
            <person name="Kim H.J."/>
            <person name="Triplett B.A."/>
        </authorList>
    </citation>
    <scope>NUCLEOTIDE SEQUENCE</scope>
</reference>
<dbReference type="GO" id="GO:0030154">
    <property type="term" value="P:cell differentiation"/>
    <property type="evidence" value="ECO:0007669"/>
    <property type="project" value="TreeGrafter"/>
</dbReference>
<evidence type="ECO:0000313" key="12">
    <source>
        <dbReference type="EMBL" id="ASL70545.1"/>
    </source>
</evidence>